<dbReference type="AlphaFoldDB" id="A0A286E7H3"/>
<dbReference type="PANTHER" id="PTHR16305:SF35">
    <property type="entry name" value="TRANSCRIPTIONAL ACTIVATOR DOMAIN"/>
    <property type="match status" value="1"/>
</dbReference>
<dbReference type="GO" id="GO:0006355">
    <property type="term" value="P:regulation of DNA-templated transcription"/>
    <property type="evidence" value="ECO:0007669"/>
    <property type="project" value="InterPro"/>
</dbReference>
<dbReference type="SUPFAM" id="SSF46894">
    <property type="entry name" value="C-terminal effector domain of the bipartite response regulators"/>
    <property type="match status" value="1"/>
</dbReference>
<dbReference type="PRINTS" id="PR00038">
    <property type="entry name" value="HTHLUXR"/>
</dbReference>
<dbReference type="SUPFAM" id="SSF48452">
    <property type="entry name" value="TPR-like"/>
    <property type="match status" value="1"/>
</dbReference>
<dbReference type="Proteomes" id="UP000219072">
    <property type="component" value="Unassembled WGS sequence"/>
</dbReference>
<protein>
    <submittedName>
        <fullName evidence="4">Regulatory protein, luxR family</fullName>
    </submittedName>
</protein>
<evidence type="ECO:0000259" key="3">
    <source>
        <dbReference type="PROSITE" id="PS50043"/>
    </source>
</evidence>
<dbReference type="CDD" id="cd06170">
    <property type="entry name" value="LuxR_C_like"/>
    <property type="match status" value="1"/>
</dbReference>
<dbReference type="InterPro" id="IPR016032">
    <property type="entry name" value="Sig_transdc_resp-reg_C-effctor"/>
</dbReference>
<proteinExistence type="predicted"/>
<name>A0A286E7H3_9ACTN</name>
<accession>A0A286E7H3</accession>
<evidence type="ECO:0000256" key="2">
    <source>
        <dbReference type="ARBA" id="ARBA00022840"/>
    </source>
</evidence>
<dbReference type="SMART" id="SM00421">
    <property type="entry name" value="HTH_LUXR"/>
    <property type="match status" value="1"/>
</dbReference>
<dbReference type="GO" id="GO:0003677">
    <property type="term" value="F:DNA binding"/>
    <property type="evidence" value="ECO:0007669"/>
    <property type="project" value="InterPro"/>
</dbReference>
<sequence>MDMLTQLAKEFEGVEQRPATSWPLAPWPDLENDGKQIAEDIARFSRQVPVLVVVDDLHHSNAESLAGILHLVRLARTAPVMVLLVVPDRSHLIIPLFCAELMREPHYFQLRLGPLSRDGVLEVVARELGAEAAERMADDCYRISGGNPLVLRTLIEEWRSNSSSQGEPVPPEAMRLEAGRVSALAVFASLHRSGPETMAVARGVALLGTEVTVDLLAQLLKTDPESVADQLRSLQDAGILQDVRFRHPRAAETLLGDPDFDELEARHYQVATILESEGYSSSLVARHLVASGTTSAPWTNSVLRESAMEAVGQGDWSFAVKCLALAMRGPLDDAEKGRVITKLIWAQWQLNPARVIRYLDQCYALQRVGKVPDEDIVTLLTIFLWHGRIEQAAAMLVDVAMRADTSERRAELRAFLGWALISYPVLRARLEEADTSLLDRLAEVDDPALLRHLRALRGAFSEHGPSDVAALSESIGTDQVSRGDAIATVLQALVCVDELDRAERCATRVVTEAGGPGTDSLRGVPQAIRAETMRRRGDLITAERYATTALKHLAPRAWGVTLGLPLSVLVAAHTARGELDQAEEYLSWIVPQNMFETLHGVAYLHARARYRLAGGQYQAAHRDFLRCGELLTAWEMDIPSLAPWRLGIAEVALAQGDRAEARRLVEKQLRQPRAQHPRIRGAALRVYAQVGDRHRRLAVLTEAAELLADGSDLHQRFLVLVDLSLAHQDVGDSQSARSVGELAWRSAVRCGAERVARRLLPESSTVGAPEPAALPAWSGWEAAQLSEAEQRVAQLAAAGDTNREISRKLFITISTVEQHLTRVYRKLQLAGRADLQRVHAGNGGVRAATG</sequence>
<reference evidence="4 5" key="1">
    <citation type="submission" date="2017-09" db="EMBL/GenBank/DDBJ databases">
        <authorList>
            <person name="Ehlers B."/>
            <person name="Leendertz F.H."/>
        </authorList>
    </citation>
    <scope>NUCLEOTIDE SEQUENCE [LARGE SCALE GENOMIC DNA]</scope>
    <source>
        <strain evidence="4 5">CGMCC 4.7095</strain>
    </source>
</reference>
<dbReference type="InterPro" id="IPR036388">
    <property type="entry name" value="WH-like_DNA-bd_sf"/>
</dbReference>
<gene>
    <name evidence="4" type="ORF">SAMN06297387_12758</name>
</gene>
<dbReference type="PROSITE" id="PS50043">
    <property type="entry name" value="HTH_LUXR_2"/>
    <property type="match status" value="1"/>
</dbReference>
<evidence type="ECO:0000313" key="4">
    <source>
        <dbReference type="EMBL" id="SOD66868.1"/>
    </source>
</evidence>
<evidence type="ECO:0000313" key="5">
    <source>
        <dbReference type="Proteomes" id="UP000219072"/>
    </source>
</evidence>
<feature type="domain" description="HTH luxR-type" evidence="3">
    <location>
        <begin position="778"/>
        <end position="843"/>
    </location>
</feature>
<dbReference type="PANTHER" id="PTHR16305">
    <property type="entry name" value="TESTICULAR SOLUBLE ADENYLYL CYCLASE"/>
    <property type="match status" value="1"/>
</dbReference>
<keyword evidence="2" id="KW-0067">ATP-binding</keyword>
<keyword evidence="5" id="KW-1185">Reference proteome</keyword>
<dbReference type="GO" id="GO:0005737">
    <property type="term" value="C:cytoplasm"/>
    <property type="evidence" value="ECO:0007669"/>
    <property type="project" value="TreeGrafter"/>
</dbReference>
<organism evidence="4 5">
    <name type="scientific">Streptomyces zhaozhouensis</name>
    <dbReference type="NCBI Taxonomy" id="1300267"/>
    <lineage>
        <taxon>Bacteria</taxon>
        <taxon>Bacillati</taxon>
        <taxon>Actinomycetota</taxon>
        <taxon>Actinomycetes</taxon>
        <taxon>Kitasatosporales</taxon>
        <taxon>Streptomycetaceae</taxon>
        <taxon>Streptomyces</taxon>
    </lineage>
</organism>
<dbReference type="GO" id="GO:0005524">
    <property type="term" value="F:ATP binding"/>
    <property type="evidence" value="ECO:0007669"/>
    <property type="project" value="UniProtKB-KW"/>
</dbReference>
<dbReference type="PROSITE" id="PS00622">
    <property type="entry name" value="HTH_LUXR_1"/>
    <property type="match status" value="1"/>
</dbReference>
<keyword evidence="1" id="KW-0547">Nucleotide-binding</keyword>
<dbReference type="GO" id="GO:0004016">
    <property type="term" value="F:adenylate cyclase activity"/>
    <property type="evidence" value="ECO:0007669"/>
    <property type="project" value="TreeGrafter"/>
</dbReference>
<dbReference type="Pfam" id="PF00196">
    <property type="entry name" value="GerE"/>
    <property type="match status" value="1"/>
</dbReference>
<dbReference type="InterPro" id="IPR000792">
    <property type="entry name" value="Tscrpt_reg_LuxR_C"/>
</dbReference>
<evidence type="ECO:0000256" key="1">
    <source>
        <dbReference type="ARBA" id="ARBA00022741"/>
    </source>
</evidence>
<dbReference type="Gene3D" id="1.10.10.10">
    <property type="entry name" value="Winged helix-like DNA-binding domain superfamily/Winged helix DNA-binding domain"/>
    <property type="match status" value="1"/>
</dbReference>
<dbReference type="Gene3D" id="1.25.40.10">
    <property type="entry name" value="Tetratricopeptide repeat domain"/>
    <property type="match status" value="1"/>
</dbReference>
<dbReference type="EMBL" id="OCNE01000027">
    <property type="protein sequence ID" value="SOD66868.1"/>
    <property type="molecule type" value="Genomic_DNA"/>
</dbReference>
<dbReference type="InterPro" id="IPR011990">
    <property type="entry name" value="TPR-like_helical_dom_sf"/>
</dbReference>